<proteinExistence type="inferred from homology"/>
<evidence type="ECO:0000256" key="2">
    <source>
        <dbReference type="ARBA" id="ARBA00011891"/>
    </source>
</evidence>
<name>A0ABN8BHR4_CHISP</name>
<dbReference type="Gene3D" id="2.60.40.2300">
    <property type="entry name" value="Neutral/alkaline non-lysosomal ceramidase, C-terminal domain"/>
    <property type="match status" value="1"/>
</dbReference>
<comment type="catalytic activity">
    <reaction evidence="5">
        <text>an N-acylsphing-4-enine + H2O = sphing-4-enine + a fatty acid</text>
        <dbReference type="Rhea" id="RHEA:20856"/>
        <dbReference type="ChEBI" id="CHEBI:15377"/>
        <dbReference type="ChEBI" id="CHEBI:28868"/>
        <dbReference type="ChEBI" id="CHEBI:52639"/>
        <dbReference type="ChEBI" id="CHEBI:57756"/>
        <dbReference type="EC" id="3.5.1.23"/>
    </reaction>
</comment>
<gene>
    <name evidence="9" type="ORF">CHILSU_LOCUS10177</name>
</gene>
<dbReference type="Proteomes" id="UP001153292">
    <property type="component" value="Chromosome 7"/>
</dbReference>
<accession>A0ABN8BHR4</accession>
<feature type="domain" description="Neutral/alkaline non-lysosomal ceramidase N-terminal" evidence="7">
    <location>
        <begin position="55"/>
        <end position="562"/>
    </location>
</feature>
<dbReference type="Pfam" id="PF17048">
    <property type="entry name" value="Ceramidse_alk_C"/>
    <property type="match status" value="1"/>
</dbReference>
<dbReference type="Pfam" id="PF04734">
    <property type="entry name" value="Ceramidase_alk"/>
    <property type="match status" value="1"/>
</dbReference>
<keyword evidence="5" id="KW-0443">Lipid metabolism</keyword>
<evidence type="ECO:0000313" key="10">
    <source>
        <dbReference type="Proteomes" id="UP001153292"/>
    </source>
</evidence>
<evidence type="ECO:0000256" key="3">
    <source>
        <dbReference type="ARBA" id="ARBA00019235"/>
    </source>
</evidence>
<dbReference type="InterPro" id="IPR006823">
    <property type="entry name" value="Ceramidase_alk"/>
</dbReference>
<dbReference type="EC" id="3.5.1.23" evidence="2 5"/>
<dbReference type="InterPro" id="IPR031331">
    <property type="entry name" value="NEUT/ALK_ceramidase_C"/>
</dbReference>
<keyword evidence="5" id="KW-0746">Sphingolipid metabolism</keyword>
<organism evidence="9 10">
    <name type="scientific">Chilo suppressalis</name>
    <name type="common">Asiatic rice borer moth</name>
    <dbReference type="NCBI Taxonomy" id="168631"/>
    <lineage>
        <taxon>Eukaryota</taxon>
        <taxon>Metazoa</taxon>
        <taxon>Ecdysozoa</taxon>
        <taxon>Arthropoda</taxon>
        <taxon>Hexapoda</taxon>
        <taxon>Insecta</taxon>
        <taxon>Pterygota</taxon>
        <taxon>Neoptera</taxon>
        <taxon>Endopterygota</taxon>
        <taxon>Lepidoptera</taxon>
        <taxon>Glossata</taxon>
        <taxon>Ditrysia</taxon>
        <taxon>Pyraloidea</taxon>
        <taxon>Crambidae</taxon>
        <taxon>Crambinae</taxon>
        <taxon>Chilo</taxon>
    </lineage>
</organism>
<evidence type="ECO:0000256" key="5">
    <source>
        <dbReference type="RuleBase" id="RU366019"/>
    </source>
</evidence>
<evidence type="ECO:0000259" key="7">
    <source>
        <dbReference type="Pfam" id="PF04734"/>
    </source>
</evidence>
<feature type="domain" description="Neutral/alkaline non-lysosomal ceramidase C-terminal" evidence="8">
    <location>
        <begin position="577"/>
        <end position="725"/>
    </location>
</feature>
<keyword evidence="10" id="KW-1185">Reference proteome</keyword>
<evidence type="ECO:0000256" key="1">
    <source>
        <dbReference type="ARBA" id="ARBA00009835"/>
    </source>
</evidence>
<keyword evidence="6" id="KW-1133">Transmembrane helix</keyword>
<dbReference type="InterPro" id="IPR031329">
    <property type="entry name" value="NEUT/ALK_ceramidase_N"/>
</dbReference>
<dbReference type="InterPro" id="IPR038445">
    <property type="entry name" value="NCDase_C_sf"/>
</dbReference>
<sequence>MAISVTGKIVITVVVLGVLAGMSTLIYFLVTDAAEEVVPVPTTEPPGVEDSDMRYRVGVGIADTTGPCVEIAFMGYAEVFQTGRGIHLRQFSRAFIFESGDTRVVLVIADIQAVGIALRRQVVTNLQELYGDMYSLRNVIVTGTHTHSGPGGHLVEFLFDITIRGFSSETFDAYAEGITRSIVRAHENIVPANLYYAQANVSNVHMNRSPYSYEYNPEEEKARYDGNTDDTLTQVRIVREDGNLHGVLNWYAIHTTSMNMTNRLISSDNLGYAAITMEKMLNPGALPGKGGVVAGFFPSNLGDVSPNTRGARCEFSGNECDNHFTICDAGERCFSLGPGDDMFESTKIIGHAIYEGALEALNSPGEELTGGIAVVHQFVDMPTTTGTRYDPITQVFQSNQGVSGCMPAMGYSFASGTQDGANTLNITQGTITNIPILDAIAGVPGRPTEQDRACHAPKPILLMTGRSNTPLPWHPRIVSMSLVWLGDFAILGVPGEPTTMAGRRMRAVVGNIMEQRGYQPRIVVSGLTNEYIHYVATFEEYQVQRYEAASTIFGPHTLDIFLNKFAEFTRVAIEGGDVAAGETPADNRYRTVSLILPVVADMSPRGTAFGHVLHQPATSVARGDVVQAVFVGANPRNNLRQESSHAVVERMELGQWTVVATDADWETRFTWERLSTLLGTSQVTFEWQVPEDAILTEYRMVYYGTSRQPINRLSNFTGITNTFTIDAPALF</sequence>
<evidence type="ECO:0000313" key="9">
    <source>
        <dbReference type="EMBL" id="CAH0406788.1"/>
    </source>
</evidence>
<keyword evidence="4 5" id="KW-0378">Hydrolase</keyword>
<evidence type="ECO:0000256" key="6">
    <source>
        <dbReference type="SAM" id="Phobius"/>
    </source>
</evidence>
<dbReference type="EMBL" id="OU963900">
    <property type="protein sequence ID" value="CAH0406788.1"/>
    <property type="molecule type" value="Genomic_DNA"/>
</dbReference>
<reference evidence="9" key="1">
    <citation type="submission" date="2021-12" db="EMBL/GenBank/DDBJ databases">
        <authorList>
            <person name="King R."/>
        </authorList>
    </citation>
    <scope>NUCLEOTIDE SEQUENCE</scope>
</reference>
<protein>
    <recommendedName>
        <fullName evidence="3 5">Neutral ceramidase</fullName>
        <ecNumber evidence="2 5">3.5.1.23</ecNumber>
    </recommendedName>
</protein>
<comment type="similarity">
    <text evidence="1 5">Belongs to the neutral ceramidase family.</text>
</comment>
<keyword evidence="6" id="KW-0472">Membrane</keyword>
<dbReference type="PANTHER" id="PTHR12670:SF1">
    <property type="entry name" value="NEUTRAL CERAMIDASE"/>
    <property type="match status" value="1"/>
</dbReference>
<evidence type="ECO:0000259" key="8">
    <source>
        <dbReference type="Pfam" id="PF17048"/>
    </source>
</evidence>
<keyword evidence="6" id="KW-0812">Transmembrane</keyword>
<evidence type="ECO:0000256" key="4">
    <source>
        <dbReference type="ARBA" id="ARBA00022801"/>
    </source>
</evidence>
<feature type="transmembrane region" description="Helical" evidence="6">
    <location>
        <begin position="9"/>
        <end position="30"/>
    </location>
</feature>
<dbReference type="PANTHER" id="PTHR12670">
    <property type="entry name" value="CERAMIDASE"/>
    <property type="match status" value="1"/>
</dbReference>